<dbReference type="EMBL" id="CP002896">
    <property type="protein sequence ID" value="AEK45776.1"/>
    <property type="molecule type" value="Genomic_DNA"/>
</dbReference>
<evidence type="ECO:0000256" key="1">
    <source>
        <dbReference type="SAM" id="MobiDB-lite"/>
    </source>
</evidence>
<keyword evidence="3" id="KW-1185">Reference proteome</keyword>
<name>A0A9R0UCD2_AMYMS</name>
<dbReference type="GeneID" id="92874763"/>
<dbReference type="AlphaFoldDB" id="A0A9R0UCD2"/>
<gene>
    <name evidence="2" type="ordered locus">RAM_36515</name>
</gene>
<dbReference type="KEGG" id="amn:RAM_36515"/>
<feature type="region of interest" description="Disordered" evidence="1">
    <location>
        <begin position="1"/>
        <end position="24"/>
    </location>
</feature>
<reference evidence="2 3" key="1">
    <citation type="journal article" date="2011" name="J. Bacteriol.">
        <title>Whole genome sequence of the rifamycin B-producing strain Amycolatopsis mediterranei S699.</title>
        <authorList>
            <person name="Verma M."/>
            <person name="Kaur J."/>
            <person name="Kumar M."/>
            <person name="Kumari K."/>
            <person name="Saxena A."/>
            <person name="Anand S."/>
            <person name="Nigam A."/>
            <person name="Ravi V."/>
            <person name="Raghuvanshi S."/>
            <person name="Khurana P."/>
            <person name="Tyagi A.K."/>
            <person name="Khurana J.P."/>
            <person name="Lal R."/>
        </authorList>
    </citation>
    <scope>NUCLEOTIDE SEQUENCE [LARGE SCALE GENOMIC DNA]</scope>
    <source>
        <strain evidence="2 3">S699</strain>
    </source>
</reference>
<sequence length="84" mass="8915">MLGSADRPLELVGQPSLPGGCDGRGQSLLRTGLFACRGKDFAGGHLLDHLPLRRGGLPHDRVQDVESVVRPIQGEESTRGSRSA</sequence>
<evidence type="ECO:0000313" key="2">
    <source>
        <dbReference type="EMBL" id="AEK45776.1"/>
    </source>
</evidence>
<dbReference type="RefSeq" id="WP_014467566.1">
    <property type="nucleotide sequence ID" value="NC_017186.1"/>
</dbReference>
<accession>A0A9R0UCD2</accession>
<organism evidence="2 3">
    <name type="scientific">Amycolatopsis mediterranei (strain S699)</name>
    <name type="common">Nocardia mediterranei</name>
    <dbReference type="NCBI Taxonomy" id="713604"/>
    <lineage>
        <taxon>Bacteria</taxon>
        <taxon>Bacillati</taxon>
        <taxon>Actinomycetota</taxon>
        <taxon>Actinomycetes</taxon>
        <taxon>Pseudonocardiales</taxon>
        <taxon>Pseudonocardiaceae</taxon>
        <taxon>Amycolatopsis</taxon>
    </lineage>
</organism>
<evidence type="ECO:0000313" key="3">
    <source>
        <dbReference type="Proteomes" id="UP000006138"/>
    </source>
</evidence>
<dbReference type="Proteomes" id="UP000006138">
    <property type="component" value="Chromosome"/>
</dbReference>
<proteinExistence type="predicted"/>
<protein>
    <submittedName>
        <fullName evidence="2">Uncharacterized protein</fullName>
    </submittedName>
</protein>